<gene>
    <name evidence="2" type="ORF">C8A05DRAFT_16645</name>
</gene>
<organism evidence="2 3">
    <name type="scientific">Staphylotrichum tortipilum</name>
    <dbReference type="NCBI Taxonomy" id="2831512"/>
    <lineage>
        <taxon>Eukaryota</taxon>
        <taxon>Fungi</taxon>
        <taxon>Dikarya</taxon>
        <taxon>Ascomycota</taxon>
        <taxon>Pezizomycotina</taxon>
        <taxon>Sordariomycetes</taxon>
        <taxon>Sordariomycetidae</taxon>
        <taxon>Sordariales</taxon>
        <taxon>Chaetomiaceae</taxon>
        <taxon>Staphylotrichum</taxon>
    </lineage>
</organism>
<feature type="non-terminal residue" evidence="2">
    <location>
        <position position="1"/>
    </location>
</feature>
<dbReference type="EMBL" id="MU855606">
    <property type="protein sequence ID" value="KAK3901137.1"/>
    <property type="molecule type" value="Genomic_DNA"/>
</dbReference>
<evidence type="ECO:0000313" key="3">
    <source>
        <dbReference type="Proteomes" id="UP001303889"/>
    </source>
</evidence>
<feature type="domain" description="DUF7136" evidence="1">
    <location>
        <begin position="1"/>
        <end position="194"/>
    </location>
</feature>
<dbReference type="Proteomes" id="UP001303889">
    <property type="component" value="Unassembled WGS sequence"/>
</dbReference>
<proteinExistence type="predicted"/>
<keyword evidence="3" id="KW-1185">Reference proteome</keyword>
<name>A0AAN6MJB3_9PEZI</name>
<sequence>NDTYAPTPIIPVAFAFRGADLAGYLQPRVTFAIYPCWNDSVNTGDFDMTWGNFTARDPYIQYGEALELLNTEGIWTLEWDLKTLQCSATGTDARNITSGYRKGRVTFTTRNGAKKPDLAATLPRETCSNSEGFAFDVTDTHDSGMAIKNGKPCAVLALTTPTPSACGIKIGAAAAAGVSTELTDRACAVQTPNPTPWCPTPETSTAGGLEVPSKGVGTMACLAAAVGGLGFLQLAMA</sequence>
<reference evidence="2" key="1">
    <citation type="journal article" date="2023" name="Mol. Phylogenet. Evol.">
        <title>Genome-scale phylogeny and comparative genomics of the fungal order Sordariales.</title>
        <authorList>
            <person name="Hensen N."/>
            <person name="Bonometti L."/>
            <person name="Westerberg I."/>
            <person name="Brannstrom I.O."/>
            <person name="Guillou S."/>
            <person name="Cros-Aarteil S."/>
            <person name="Calhoun S."/>
            <person name="Haridas S."/>
            <person name="Kuo A."/>
            <person name="Mondo S."/>
            <person name="Pangilinan J."/>
            <person name="Riley R."/>
            <person name="LaButti K."/>
            <person name="Andreopoulos B."/>
            <person name="Lipzen A."/>
            <person name="Chen C."/>
            <person name="Yan M."/>
            <person name="Daum C."/>
            <person name="Ng V."/>
            <person name="Clum A."/>
            <person name="Steindorff A."/>
            <person name="Ohm R.A."/>
            <person name="Martin F."/>
            <person name="Silar P."/>
            <person name="Natvig D.O."/>
            <person name="Lalanne C."/>
            <person name="Gautier V."/>
            <person name="Ament-Velasquez S.L."/>
            <person name="Kruys A."/>
            <person name="Hutchinson M.I."/>
            <person name="Powell A.J."/>
            <person name="Barry K."/>
            <person name="Miller A.N."/>
            <person name="Grigoriev I.V."/>
            <person name="Debuchy R."/>
            <person name="Gladieux P."/>
            <person name="Hiltunen Thoren M."/>
            <person name="Johannesson H."/>
        </authorList>
    </citation>
    <scope>NUCLEOTIDE SEQUENCE</scope>
    <source>
        <strain evidence="2">CBS 103.79</strain>
    </source>
</reference>
<evidence type="ECO:0000259" key="1">
    <source>
        <dbReference type="Pfam" id="PF23584"/>
    </source>
</evidence>
<protein>
    <recommendedName>
        <fullName evidence="1">DUF7136 domain-containing protein</fullName>
    </recommendedName>
</protein>
<dbReference type="AlphaFoldDB" id="A0AAN6MJB3"/>
<accession>A0AAN6MJB3</accession>
<reference evidence="2" key="2">
    <citation type="submission" date="2023-05" db="EMBL/GenBank/DDBJ databases">
        <authorList>
            <consortium name="Lawrence Berkeley National Laboratory"/>
            <person name="Steindorff A."/>
            <person name="Hensen N."/>
            <person name="Bonometti L."/>
            <person name="Westerberg I."/>
            <person name="Brannstrom I.O."/>
            <person name="Guillou S."/>
            <person name="Cros-Aarteil S."/>
            <person name="Calhoun S."/>
            <person name="Haridas S."/>
            <person name="Kuo A."/>
            <person name="Mondo S."/>
            <person name="Pangilinan J."/>
            <person name="Riley R."/>
            <person name="Labutti K."/>
            <person name="Andreopoulos B."/>
            <person name="Lipzen A."/>
            <person name="Chen C."/>
            <person name="Yanf M."/>
            <person name="Daum C."/>
            <person name="Ng V."/>
            <person name="Clum A."/>
            <person name="Ohm R."/>
            <person name="Martin F."/>
            <person name="Silar P."/>
            <person name="Natvig D."/>
            <person name="Lalanne C."/>
            <person name="Gautier V."/>
            <person name="Ament-Velasquez S.L."/>
            <person name="Kruys A."/>
            <person name="Hutchinson M.I."/>
            <person name="Powell A.J."/>
            <person name="Barry K."/>
            <person name="Miller A.N."/>
            <person name="Grigoriev I.V."/>
            <person name="Debuchy R."/>
            <person name="Gladieux P."/>
            <person name="Thoren M.H."/>
            <person name="Johannesson H."/>
        </authorList>
    </citation>
    <scope>NUCLEOTIDE SEQUENCE</scope>
    <source>
        <strain evidence="2">CBS 103.79</strain>
    </source>
</reference>
<evidence type="ECO:0000313" key="2">
    <source>
        <dbReference type="EMBL" id="KAK3901137.1"/>
    </source>
</evidence>
<dbReference type="Pfam" id="PF23584">
    <property type="entry name" value="DUF7136"/>
    <property type="match status" value="1"/>
</dbReference>
<comment type="caution">
    <text evidence="2">The sequence shown here is derived from an EMBL/GenBank/DDBJ whole genome shotgun (WGS) entry which is preliminary data.</text>
</comment>
<dbReference type="InterPro" id="IPR055560">
    <property type="entry name" value="DUF7136"/>
</dbReference>